<feature type="compositionally biased region" description="Low complexity" evidence="1">
    <location>
        <begin position="59"/>
        <end position="77"/>
    </location>
</feature>
<gene>
    <name evidence="2" type="ORF">L5014_00615</name>
</gene>
<dbReference type="Proteomes" id="UP001139308">
    <property type="component" value="Unassembled WGS sequence"/>
</dbReference>
<dbReference type="RefSeq" id="WP_238461656.1">
    <property type="nucleotide sequence ID" value="NZ_JAKLJA010000001.1"/>
</dbReference>
<comment type="caution">
    <text evidence="2">The sequence shown here is derived from an EMBL/GenBank/DDBJ whole genome shotgun (WGS) entry which is preliminary data.</text>
</comment>
<accession>A0A9X1UFF6</accession>
<proteinExistence type="predicted"/>
<organism evidence="2 3">
    <name type="scientific">Paraburkholderia tagetis</name>
    <dbReference type="NCBI Taxonomy" id="2913261"/>
    <lineage>
        <taxon>Bacteria</taxon>
        <taxon>Pseudomonadati</taxon>
        <taxon>Pseudomonadota</taxon>
        <taxon>Betaproteobacteria</taxon>
        <taxon>Burkholderiales</taxon>
        <taxon>Burkholderiaceae</taxon>
        <taxon>Paraburkholderia</taxon>
    </lineage>
</organism>
<sequence length="88" mass="8831">MYVAPGAAPATNDYYGPPPVAPGADRGMGAGENAAPATSEYYGPPGTAPATNGYYDSSGGYAPPNAPPGANVPNYNNDVHSVPYDPTQ</sequence>
<reference evidence="2" key="1">
    <citation type="submission" date="2022-01" db="EMBL/GenBank/DDBJ databases">
        <title>Genome sequence and assembly of Parabukholderia sp. RG36.</title>
        <authorList>
            <person name="Chhetri G."/>
        </authorList>
    </citation>
    <scope>NUCLEOTIDE SEQUENCE</scope>
    <source>
        <strain evidence="2">RG36</strain>
    </source>
</reference>
<evidence type="ECO:0000313" key="2">
    <source>
        <dbReference type="EMBL" id="MCG5071873.1"/>
    </source>
</evidence>
<protein>
    <submittedName>
        <fullName evidence="2">Uncharacterized protein</fullName>
    </submittedName>
</protein>
<keyword evidence="3" id="KW-1185">Reference proteome</keyword>
<dbReference type="AlphaFoldDB" id="A0A9X1UFF6"/>
<evidence type="ECO:0000313" key="3">
    <source>
        <dbReference type="Proteomes" id="UP001139308"/>
    </source>
</evidence>
<evidence type="ECO:0000256" key="1">
    <source>
        <dbReference type="SAM" id="MobiDB-lite"/>
    </source>
</evidence>
<dbReference type="EMBL" id="JAKLJA010000001">
    <property type="protein sequence ID" value="MCG5071873.1"/>
    <property type="molecule type" value="Genomic_DNA"/>
</dbReference>
<feature type="region of interest" description="Disordered" evidence="1">
    <location>
        <begin position="1"/>
        <end position="88"/>
    </location>
</feature>
<name>A0A9X1UFF6_9BURK</name>